<evidence type="ECO:0000313" key="15">
    <source>
        <dbReference type="Proteomes" id="UP000430120"/>
    </source>
</evidence>
<dbReference type="OrthoDB" id="8554694at2"/>
<comment type="catalytic activity">
    <reaction evidence="1">
        <text>ATP + protein L-histidine = ADP + protein N-phospho-L-histidine.</text>
        <dbReference type="EC" id="2.7.13.3"/>
    </reaction>
</comment>
<dbReference type="GO" id="GO:0000155">
    <property type="term" value="F:phosphorelay sensor kinase activity"/>
    <property type="evidence" value="ECO:0007669"/>
    <property type="project" value="InterPro"/>
</dbReference>
<reference evidence="14 15" key="1">
    <citation type="submission" date="2019-09" db="EMBL/GenBank/DDBJ databases">
        <title>Draft genome sequences of 48 bacterial type strains from the CCUG.</title>
        <authorList>
            <person name="Tunovic T."/>
            <person name="Pineiro-Iglesias B."/>
            <person name="Unosson C."/>
            <person name="Inganas E."/>
            <person name="Ohlen M."/>
            <person name="Cardew S."/>
            <person name="Jensie-Markopoulos S."/>
            <person name="Salva-Serra F."/>
            <person name="Jaen-Luchoro D."/>
            <person name="Karlsson R."/>
            <person name="Svensson-Stadler L."/>
            <person name="Chun J."/>
            <person name="Moore E."/>
        </authorList>
    </citation>
    <scope>NUCLEOTIDE SEQUENCE [LARGE SCALE GENOMIC DNA]</scope>
    <source>
        <strain evidence="14 15">CCUG 30977</strain>
    </source>
</reference>
<comment type="subcellular location">
    <subcellularLocation>
        <location evidence="2">Membrane</location>
    </subcellularLocation>
</comment>
<dbReference type="PROSITE" id="PS50109">
    <property type="entry name" value="HIS_KIN"/>
    <property type="match status" value="1"/>
</dbReference>
<evidence type="ECO:0000256" key="8">
    <source>
        <dbReference type="ARBA" id="ARBA00022989"/>
    </source>
</evidence>
<name>A0A643FGT4_IDEDE</name>
<evidence type="ECO:0000256" key="11">
    <source>
        <dbReference type="SAM" id="Phobius"/>
    </source>
</evidence>
<dbReference type="Pfam" id="PF00512">
    <property type="entry name" value="HisKA"/>
    <property type="match status" value="1"/>
</dbReference>
<dbReference type="GO" id="GO:0005886">
    <property type="term" value="C:plasma membrane"/>
    <property type="evidence" value="ECO:0007669"/>
    <property type="project" value="TreeGrafter"/>
</dbReference>
<keyword evidence="8 11" id="KW-1133">Transmembrane helix</keyword>
<dbReference type="PRINTS" id="PR00344">
    <property type="entry name" value="BCTRLSENSOR"/>
</dbReference>
<evidence type="ECO:0000256" key="5">
    <source>
        <dbReference type="ARBA" id="ARBA00022679"/>
    </source>
</evidence>
<dbReference type="Pfam" id="PF08521">
    <property type="entry name" value="2CSK_N"/>
    <property type="match status" value="1"/>
</dbReference>
<evidence type="ECO:0000256" key="4">
    <source>
        <dbReference type="ARBA" id="ARBA00022553"/>
    </source>
</evidence>
<dbReference type="PROSITE" id="PS50885">
    <property type="entry name" value="HAMP"/>
    <property type="match status" value="1"/>
</dbReference>
<evidence type="ECO:0000256" key="2">
    <source>
        <dbReference type="ARBA" id="ARBA00004370"/>
    </source>
</evidence>
<keyword evidence="5" id="KW-0808">Transferase</keyword>
<evidence type="ECO:0000256" key="10">
    <source>
        <dbReference type="ARBA" id="ARBA00023136"/>
    </source>
</evidence>
<dbReference type="InterPro" id="IPR036890">
    <property type="entry name" value="HATPase_C_sf"/>
</dbReference>
<sequence length="500" mass="54585">MSDTPHRSRLRWLAWLAPGAGSLRRYLLLWLLVPQLVLWLGAAVLSYTVAARYANLALDRSLYQASRALARQVKPMGSGLLIDFPKAARDIIETDPDDRVYYMVSAPPGQLILGNQRLPEPPPEVSSPNGLGPVLDKPRFYDATLQEQDGAVQVRVVALYLAWGDADAPQTMLVQLAKSRIGRDILARQILHDTALPLIGLVLLMSLIVWASLRAGLAPLARLHQAVISRAPSHLDSIQLGRAPEEVQALTAALNKLLQAVRESVGQQQRFISDAAHQLRTPLAGLKSQTELALREATDPSLRARLTLVHESATRSAHLVTQLLTLARAEPESSHVMARSPFDLRRLAEELTAELVPRALQAGVDLGWADDETEAAGSAPLRVTGHALLVREALSNVIDNAIRYAGRGAEVTVRVRAEGDQAVVEVDDTGPGIPLAQRQAVFERFYRGTQEGLGCGLGLPIVKEIIERHAGSVTLLDRPPHGLRVRVRLPLAARVWLMNC</sequence>
<dbReference type="SUPFAM" id="SSF47384">
    <property type="entry name" value="Homodimeric domain of signal transducing histidine kinase"/>
    <property type="match status" value="1"/>
</dbReference>
<dbReference type="InterPro" id="IPR003661">
    <property type="entry name" value="HisK_dim/P_dom"/>
</dbReference>
<evidence type="ECO:0000313" key="14">
    <source>
        <dbReference type="EMBL" id="KAB0585127.1"/>
    </source>
</evidence>
<dbReference type="SMART" id="SM00387">
    <property type="entry name" value="HATPase_c"/>
    <property type="match status" value="1"/>
</dbReference>
<gene>
    <name evidence="14" type="ORF">F7Q92_01155</name>
</gene>
<feature type="domain" description="Histidine kinase" evidence="12">
    <location>
        <begin position="274"/>
        <end position="493"/>
    </location>
</feature>
<protein>
    <recommendedName>
        <fullName evidence="3">histidine kinase</fullName>
        <ecNumber evidence="3">2.7.13.3</ecNumber>
    </recommendedName>
</protein>
<evidence type="ECO:0000256" key="6">
    <source>
        <dbReference type="ARBA" id="ARBA00022692"/>
    </source>
</evidence>
<proteinExistence type="predicted"/>
<evidence type="ECO:0000259" key="13">
    <source>
        <dbReference type="PROSITE" id="PS50885"/>
    </source>
</evidence>
<dbReference type="InterPro" id="IPR003660">
    <property type="entry name" value="HAMP_dom"/>
</dbReference>
<dbReference type="Gene3D" id="3.30.565.10">
    <property type="entry name" value="Histidine kinase-like ATPase, C-terminal domain"/>
    <property type="match status" value="1"/>
</dbReference>
<keyword evidence="9" id="KW-0902">Two-component regulatory system</keyword>
<keyword evidence="15" id="KW-1185">Reference proteome</keyword>
<feature type="transmembrane region" description="Helical" evidence="11">
    <location>
        <begin position="38"/>
        <end position="58"/>
    </location>
</feature>
<feature type="transmembrane region" description="Helical" evidence="11">
    <location>
        <begin position="190"/>
        <end position="213"/>
    </location>
</feature>
<keyword evidence="7 14" id="KW-0418">Kinase</keyword>
<feature type="domain" description="HAMP" evidence="13">
    <location>
        <begin position="214"/>
        <end position="266"/>
    </location>
</feature>
<dbReference type="PANTHER" id="PTHR45436">
    <property type="entry name" value="SENSOR HISTIDINE KINASE YKOH"/>
    <property type="match status" value="1"/>
</dbReference>
<dbReference type="PANTHER" id="PTHR45436:SF1">
    <property type="entry name" value="SENSOR PROTEIN QSEC"/>
    <property type="match status" value="1"/>
</dbReference>
<dbReference type="SUPFAM" id="SSF55874">
    <property type="entry name" value="ATPase domain of HSP90 chaperone/DNA topoisomerase II/histidine kinase"/>
    <property type="match status" value="1"/>
</dbReference>
<evidence type="ECO:0000256" key="9">
    <source>
        <dbReference type="ARBA" id="ARBA00023012"/>
    </source>
</evidence>
<dbReference type="InterPro" id="IPR005467">
    <property type="entry name" value="His_kinase_dom"/>
</dbReference>
<dbReference type="InterPro" id="IPR004358">
    <property type="entry name" value="Sig_transdc_His_kin-like_C"/>
</dbReference>
<dbReference type="Pfam" id="PF02518">
    <property type="entry name" value="HATPase_c"/>
    <property type="match status" value="1"/>
</dbReference>
<keyword evidence="10 11" id="KW-0472">Membrane</keyword>
<dbReference type="EMBL" id="VZPB01000002">
    <property type="protein sequence ID" value="KAB0585127.1"/>
    <property type="molecule type" value="Genomic_DNA"/>
</dbReference>
<dbReference type="CDD" id="cd00082">
    <property type="entry name" value="HisKA"/>
    <property type="match status" value="1"/>
</dbReference>
<dbReference type="SMART" id="SM00388">
    <property type="entry name" value="HisKA"/>
    <property type="match status" value="1"/>
</dbReference>
<keyword evidence="4" id="KW-0597">Phosphoprotein</keyword>
<evidence type="ECO:0000256" key="7">
    <source>
        <dbReference type="ARBA" id="ARBA00022777"/>
    </source>
</evidence>
<accession>A0A643FGT4</accession>
<keyword evidence="6 11" id="KW-0812">Transmembrane</keyword>
<dbReference type="CDD" id="cd00075">
    <property type="entry name" value="HATPase"/>
    <property type="match status" value="1"/>
</dbReference>
<dbReference type="EC" id="2.7.13.3" evidence="3"/>
<dbReference type="InterPro" id="IPR036097">
    <property type="entry name" value="HisK_dim/P_sf"/>
</dbReference>
<evidence type="ECO:0000256" key="3">
    <source>
        <dbReference type="ARBA" id="ARBA00012438"/>
    </source>
</evidence>
<comment type="caution">
    <text evidence="14">The sequence shown here is derived from an EMBL/GenBank/DDBJ whole genome shotgun (WGS) entry which is preliminary data.</text>
</comment>
<dbReference type="RefSeq" id="WP_151122112.1">
    <property type="nucleotide sequence ID" value="NZ_CP088081.1"/>
</dbReference>
<evidence type="ECO:0000256" key="1">
    <source>
        <dbReference type="ARBA" id="ARBA00000085"/>
    </source>
</evidence>
<dbReference type="Gene3D" id="1.10.287.130">
    <property type="match status" value="1"/>
</dbReference>
<dbReference type="AlphaFoldDB" id="A0A643FGT4"/>
<dbReference type="InterPro" id="IPR003594">
    <property type="entry name" value="HATPase_dom"/>
</dbReference>
<evidence type="ECO:0000259" key="12">
    <source>
        <dbReference type="PROSITE" id="PS50109"/>
    </source>
</evidence>
<dbReference type="InterPro" id="IPR013727">
    <property type="entry name" value="2CSK_N"/>
</dbReference>
<dbReference type="Proteomes" id="UP000430120">
    <property type="component" value="Unassembled WGS sequence"/>
</dbReference>
<dbReference type="InterPro" id="IPR050428">
    <property type="entry name" value="TCS_sensor_his_kinase"/>
</dbReference>
<organism evidence="14 15">
    <name type="scientific">Ideonella dechloratans</name>
    <dbReference type="NCBI Taxonomy" id="36863"/>
    <lineage>
        <taxon>Bacteria</taxon>
        <taxon>Pseudomonadati</taxon>
        <taxon>Pseudomonadota</taxon>
        <taxon>Betaproteobacteria</taxon>
        <taxon>Burkholderiales</taxon>
        <taxon>Sphaerotilaceae</taxon>
        <taxon>Ideonella</taxon>
    </lineage>
</organism>